<keyword evidence="1 2" id="KW-0378">Hydrolase</keyword>
<keyword evidence="4" id="KW-0436">Ligase</keyword>
<evidence type="ECO:0000256" key="1">
    <source>
        <dbReference type="ARBA" id="ARBA00022801"/>
    </source>
</evidence>
<gene>
    <name evidence="4" type="ordered locus">Hore_11900</name>
</gene>
<evidence type="ECO:0000313" key="4">
    <source>
        <dbReference type="EMBL" id="ACL69940.1"/>
    </source>
</evidence>
<dbReference type="HAMAP" id="MF_01940">
    <property type="entry name" value="RNA_CPDase"/>
    <property type="match status" value="1"/>
</dbReference>
<dbReference type="Proteomes" id="UP000000719">
    <property type="component" value="Chromosome"/>
</dbReference>
<dbReference type="EMBL" id="CP001098">
    <property type="protein sequence ID" value="ACL69940.1"/>
    <property type="molecule type" value="Genomic_DNA"/>
</dbReference>
<dbReference type="SUPFAM" id="SSF55144">
    <property type="entry name" value="LigT-like"/>
    <property type="match status" value="1"/>
</dbReference>
<feature type="active site" description="Proton acceptor" evidence="2">
    <location>
        <position position="128"/>
    </location>
</feature>
<dbReference type="Pfam" id="PF02834">
    <property type="entry name" value="LigT_PEase"/>
    <property type="match status" value="2"/>
</dbReference>
<dbReference type="HOGENOM" id="CLU_081251_3_2_9"/>
<feature type="active site" description="Proton donor" evidence="2">
    <location>
        <position position="41"/>
    </location>
</feature>
<dbReference type="AlphaFoldDB" id="B8CXC1"/>
<feature type="short sequence motif" description="HXTX 2" evidence="2">
    <location>
        <begin position="128"/>
        <end position="131"/>
    </location>
</feature>
<reference evidence="4 5" key="1">
    <citation type="journal article" date="2009" name="PLoS ONE">
        <title>Genome analysis of the anaerobic thermohalophilic bacterium Halothermothrix orenii.</title>
        <authorList>
            <person name="Mavromatis K."/>
            <person name="Ivanova N."/>
            <person name="Anderson I."/>
            <person name="Lykidis A."/>
            <person name="Hooper S.D."/>
            <person name="Sun H."/>
            <person name="Kunin V."/>
            <person name="Lapidus A."/>
            <person name="Hugenholtz P."/>
            <person name="Patel B."/>
            <person name="Kyrpides N.C."/>
        </authorList>
    </citation>
    <scope>NUCLEOTIDE SEQUENCE [LARGE SCALE GENOMIC DNA]</scope>
    <source>
        <strain evidence="5">H 168 / OCM 544 / DSM 9562</strain>
    </source>
</reference>
<dbReference type="OrthoDB" id="9789350at2"/>
<accession>B8CXC1</accession>
<dbReference type="PANTHER" id="PTHR35561">
    <property type="entry name" value="RNA 2',3'-CYCLIC PHOSPHODIESTERASE"/>
    <property type="match status" value="1"/>
</dbReference>
<dbReference type="InterPro" id="IPR014051">
    <property type="entry name" value="Phosphoesterase_HXTX"/>
</dbReference>
<dbReference type="InterPro" id="IPR009097">
    <property type="entry name" value="Cyclic_Pdiesterase"/>
</dbReference>
<comment type="catalytic activity">
    <reaction evidence="2">
        <text>a 3'-end 2',3'-cyclophospho-ribonucleotide-RNA + H2O = a 3'-end 2'-phospho-ribonucleotide-RNA + H(+)</text>
        <dbReference type="Rhea" id="RHEA:11828"/>
        <dbReference type="Rhea" id="RHEA-COMP:10464"/>
        <dbReference type="Rhea" id="RHEA-COMP:17353"/>
        <dbReference type="ChEBI" id="CHEBI:15377"/>
        <dbReference type="ChEBI" id="CHEBI:15378"/>
        <dbReference type="ChEBI" id="CHEBI:83064"/>
        <dbReference type="ChEBI" id="CHEBI:173113"/>
        <dbReference type="EC" id="3.1.4.58"/>
    </reaction>
</comment>
<dbReference type="STRING" id="373903.Hore_11900"/>
<proteinExistence type="inferred from homology"/>
<keyword evidence="5" id="KW-1185">Reference proteome</keyword>
<dbReference type="NCBIfam" id="TIGR02258">
    <property type="entry name" value="2_5_ligase"/>
    <property type="match status" value="1"/>
</dbReference>
<dbReference type="EC" id="3.1.4.58" evidence="2"/>
<comment type="function">
    <text evidence="2">Hydrolyzes RNA 2',3'-cyclic phosphodiester to an RNA 2'-phosphomonoester.</text>
</comment>
<protein>
    <recommendedName>
        <fullName evidence="2">RNA 2',3'-cyclic phosphodiesterase</fullName>
        <shortName evidence="2">RNA 2',3'-CPDase</shortName>
        <ecNumber evidence="2">3.1.4.58</ecNumber>
    </recommendedName>
</protein>
<feature type="domain" description="Phosphoesterase HXTX" evidence="3">
    <location>
        <begin position="19"/>
        <end position="92"/>
    </location>
</feature>
<comment type="similarity">
    <text evidence="2">Belongs to the 2H phosphoesterase superfamily. ThpR family.</text>
</comment>
<feature type="short sequence motif" description="HXTX 1" evidence="2">
    <location>
        <begin position="41"/>
        <end position="44"/>
    </location>
</feature>
<evidence type="ECO:0000259" key="3">
    <source>
        <dbReference type="Pfam" id="PF02834"/>
    </source>
</evidence>
<dbReference type="eggNOG" id="COG1514">
    <property type="taxonomic scope" value="Bacteria"/>
</dbReference>
<dbReference type="KEGG" id="hor:Hore_11900"/>
<name>B8CXC1_HALOH</name>
<dbReference type="Gene3D" id="3.90.1140.10">
    <property type="entry name" value="Cyclic phosphodiesterase"/>
    <property type="match status" value="1"/>
</dbReference>
<dbReference type="InterPro" id="IPR004175">
    <property type="entry name" value="RNA_CPDase"/>
</dbReference>
<evidence type="ECO:0000256" key="2">
    <source>
        <dbReference type="HAMAP-Rule" id="MF_01940"/>
    </source>
</evidence>
<dbReference type="GO" id="GO:0004113">
    <property type="term" value="F:2',3'-cyclic-nucleotide 3'-phosphodiesterase activity"/>
    <property type="evidence" value="ECO:0007669"/>
    <property type="project" value="InterPro"/>
</dbReference>
<sequence length="189" mass="22053">MRLFIAVNIPDRTKDLIERKLITIKRQVRQGIKWVKKDNWHITLKFIGEVGDEKVSEIKDSLESISERVKPFSITINGPGAFPDITRPRVMYLSIKEGSDNLTSVYKLLEKDLIDRGFKADDREFTPHLTLARSRRRTDLNQLSKRLNKVVESLEDFKARVNINKLSLMKSELYRTGPVYKEIFSVFLE</sequence>
<dbReference type="PANTHER" id="PTHR35561:SF1">
    <property type="entry name" value="RNA 2',3'-CYCLIC PHOSPHODIESTERASE"/>
    <property type="match status" value="1"/>
</dbReference>
<feature type="domain" description="Phosphoesterase HXTX" evidence="3">
    <location>
        <begin position="96"/>
        <end position="180"/>
    </location>
</feature>
<organism evidence="4 5">
    <name type="scientific">Halothermothrix orenii (strain H 168 / OCM 544 / DSM 9562)</name>
    <dbReference type="NCBI Taxonomy" id="373903"/>
    <lineage>
        <taxon>Bacteria</taxon>
        <taxon>Bacillati</taxon>
        <taxon>Bacillota</taxon>
        <taxon>Clostridia</taxon>
        <taxon>Halanaerobiales</taxon>
        <taxon>Halothermotrichaceae</taxon>
        <taxon>Halothermothrix</taxon>
    </lineage>
</organism>
<dbReference type="GO" id="GO:0008664">
    <property type="term" value="F:RNA 2',3'-cyclic 3'-phosphodiesterase activity"/>
    <property type="evidence" value="ECO:0007669"/>
    <property type="project" value="UniProtKB-EC"/>
</dbReference>
<dbReference type="RefSeq" id="WP_012636125.1">
    <property type="nucleotide sequence ID" value="NC_011899.1"/>
</dbReference>
<evidence type="ECO:0000313" key="5">
    <source>
        <dbReference type="Proteomes" id="UP000000719"/>
    </source>
</evidence>
<dbReference type="GO" id="GO:0016874">
    <property type="term" value="F:ligase activity"/>
    <property type="evidence" value="ECO:0007669"/>
    <property type="project" value="UniProtKB-KW"/>
</dbReference>